<gene>
    <name evidence="7" type="ORF">Fmac_005963</name>
</gene>
<dbReference type="SUPFAM" id="SSF103506">
    <property type="entry name" value="Mitochondrial carrier"/>
    <property type="match status" value="1"/>
</dbReference>
<keyword evidence="2 4" id="KW-0812">Transmembrane</keyword>
<evidence type="ECO:0000256" key="5">
    <source>
        <dbReference type="RuleBase" id="RU000488"/>
    </source>
</evidence>
<comment type="caution">
    <text evidence="7">The sequence shown here is derived from an EMBL/GenBank/DDBJ whole genome shotgun (WGS) entry which is preliminary data.</text>
</comment>
<name>A0ABD1N9Q7_9FABA</name>
<feature type="domain" description="Aminoacyl-tRNA synthetase class II (G/ P/ S/T)" evidence="6">
    <location>
        <begin position="274"/>
        <end position="375"/>
    </location>
</feature>
<proteinExistence type="inferred from homology"/>
<evidence type="ECO:0000256" key="4">
    <source>
        <dbReference type="PROSITE-ProRule" id="PRU00282"/>
    </source>
</evidence>
<dbReference type="Gene3D" id="3.30.930.10">
    <property type="entry name" value="Bira Bifunctional Protein, Domain 2"/>
    <property type="match status" value="1"/>
</dbReference>
<reference evidence="7 8" key="1">
    <citation type="submission" date="2024-08" db="EMBL/GenBank/DDBJ databases">
        <title>Insights into the chromosomal genome structure of Flemingia macrophylla.</title>
        <authorList>
            <person name="Ding Y."/>
            <person name="Zhao Y."/>
            <person name="Bi W."/>
            <person name="Wu M."/>
            <person name="Zhao G."/>
            <person name="Gong Y."/>
            <person name="Li W."/>
            <person name="Zhang P."/>
        </authorList>
    </citation>
    <scope>NUCLEOTIDE SEQUENCE [LARGE SCALE GENOMIC DNA]</scope>
    <source>
        <strain evidence="7">DYQJB</strain>
        <tissue evidence="7">Leaf</tissue>
    </source>
</reference>
<dbReference type="PRINTS" id="PR00981">
    <property type="entry name" value="TRNASYNTHSER"/>
</dbReference>
<evidence type="ECO:0000256" key="2">
    <source>
        <dbReference type="ARBA" id="ARBA00022692"/>
    </source>
</evidence>
<comment type="subcellular location">
    <subcellularLocation>
        <location evidence="1">Membrane</location>
        <topology evidence="1">Multi-pass membrane protein</topology>
    </subcellularLocation>
</comment>
<dbReference type="Proteomes" id="UP001603857">
    <property type="component" value="Unassembled WGS sequence"/>
</dbReference>
<dbReference type="Pfam" id="PF00587">
    <property type="entry name" value="tRNA-synt_2b"/>
    <property type="match status" value="1"/>
</dbReference>
<evidence type="ECO:0000256" key="3">
    <source>
        <dbReference type="ARBA" id="ARBA00023136"/>
    </source>
</evidence>
<dbReference type="InterPro" id="IPR018108">
    <property type="entry name" value="MCP_transmembrane"/>
</dbReference>
<evidence type="ECO:0000313" key="7">
    <source>
        <dbReference type="EMBL" id="KAL2344678.1"/>
    </source>
</evidence>
<dbReference type="GO" id="GO:0016020">
    <property type="term" value="C:membrane"/>
    <property type="evidence" value="ECO:0007669"/>
    <property type="project" value="UniProtKB-SubCell"/>
</dbReference>
<dbReference type="SUPFAM" id="SSF55681">
    <property type="entry name" value="Class II aaRS and biotin synthetases"/>
    <property type="match status" value="1"/>
</dbReference>
<evidence type="ECO:0000259" key="6">
    <source>
        <dbReference type="Pfam" id="PF00587"/>
    </source>
</evidence>
<dbReference type="Gene3D" id="1.50.40.10">
    <property type="entry name" value="Mitochondrial carrier domain"/>
    <property type="match status" value="1"/>
</dbReference>
<comment type="similarity">
    <text evidence="5">Belongs to the mitochondrial carrier (TC 2.A.29) family.</text>
</comment>
<dbReference type="EMBL" id="JBGMDY010000002">
    <property type="protein sequence ID" value="KAL2344678.1"/>
    <property type="molecule type" value="Genomic_DNA"/>
</dbReference>
<accession>A0ABD1N9Q7</accession>
<dbReference type="InterPro" id="IPR002317">
    <property type="entry name" value="Ser-tRNA-ligase_type_1"/>
</dbReference>
<sequence>MEWGFESKLLHPDCSFVVAPPVVVVLHSCSGCYSPLALLQLWSSFRVPPALVVYDSYHNIIPHRPGESKAASLRMLESFILSETSQTAITNGIAGLGSSFLSQAVFVQVDVVSQKLMVKGYSGHAQYSRGLDVARKLLRCNDIKGLYKGFGLSIMTYTPSNVVCYEVVTGGIIVVAIASCFTTPLDTIKTRLQILAIVARKSTWVDMVWNSFLRIWNTRPWMTLQLKEVGTIDMLQTTHKANNVVVRSWGEKRVELKLKNHMDLVELLGIADTKKGIFQLHQFDKVEQFCLTSPIDNDSWGMHEEMLKNSEDFYKELNLLYQVVSIVPGALNDAATRRYDFEAWFPASETYRELVSCSNCTNYQVKRLEIRYGQKKIFDFEMGPCINSLEMGPCSCLS</sequence>
<organism evidence="7 8">
    <name type="scientific">Flemingia macrophylla</name>
    <dbReference type="NCBI Taxonomy" id="520843"/>
    <lineage>
        <taxon>Eukaryota</taxon>
        <taxon>Viridiplantae</taxon>
        <taxon>Streptophyta</taxon>
        <taxon>Embryophyta</taxon>
        <taxon>Tracheophyta</taxon>
        <taxon>Spermatophyta</taxon>
        <taxon>Magnoliopsida</taxon>
        <taxon>eudicotyledons</taxon>
        <taxon>Gunneridae</taxon>
        <taxon>Pentapetalae</taxon>
        <taxon>rosids</taxon>
        <taxon>fabids</taxon>
        <taxon>Fabales</taxon>
        <taxon>Fabaceae</taxon>
        <taxon>Papilionoideae</taxon>
        <taxon>50 kb inversion clade</taxon>
        <taxon>NPAAA clade</taxon>
        <taxon>indigoferoid/millettioid clade</taxon>
        <taxon>Phaseoleae</taxon>
        <taxon>Flemingia</taxon>
    </lineage>
</organism>
<feature type="repeat" description="Solcar" evidence="4">
    <location>
        <begin position="86"/>
        <end position="174"/>
    </location>
</feature>
<dbReference type="PROSITE" id="PS50920">
    <property type="entry name" value="SOLCAR"/>
    <property type="match status" value="1"/>
</dbReference>
<evidence type="ECO:0000256" key="1">
    <source>
        <dbReference type="ARBA" id="ARBA00004141"/>
    </source>
</evidence>
<dbReference type="AlphaFoldDB" id="A0ABD1N9Q7"/>
<keyword evidence="5" id="KW-0813">Transport</keyword>
<keyword evidence="8" id="KW-1185">Reference proteome</keyword>
<dbReference type="InterPro" id="IPR045864">
    <property type="entry name" value="aa-tRNA-synth_II/BPL/LPL"/>
</dbReference>
<protein>
    <recommendedName>
        <fullName evidence="6">Aminoacyl-tRNA synthetase class II (G/ P/ S/T) domain-containing protein</fullName>
    </recommendedName>
</protein>
<dbReference type="PANTHER" id="PTHR11778">
    <property type="entry name" value="SERYL-TRNA SYNTHETASE"/>
    <property type="match status" value="1"/>
</dbReference>
<dbReference type="InterPro" id="IPR002314">
    <property type="entry name" value="aa-tRNA-synt_IIb"/>
</dbReference>
<dbReference type="Pfam" id="PF00153">
    <property type="entry name" value="Mito_carr"/>
    <property type="match status" value="2"/>
</dbReference>
<keyword evidence="3 4" id="KW-0472">Membrane</keyword>
<evidence type="ECO:0000313" key="8">
    <source>
        <dbReference type="Proteomes" id="UP001603857"/>
    </source>
</evidence>
<dbReference type="InterPro" id="IPR023395">
    <property type="entry name" value="MCP_dom_sf"/>
</dbReference>